<evidence type="ECO:0000259" key="3">
    <source>
        <dbReference type="Pfam" id="PF01551"/>
    </source>
</evidence>
<evidence type="ECO:0000256" key="2">
    <source>
        <dbReference type="SAM" id="Phobius"/>
    </source>
</evidence>
<dbReference type="Proteomes" id="UP000027616">
    <property type="component" value="Chromosome I"/>
</dbReference>
<dbReference type="KEGG" id="rbc:BN938_1268"/>
<dbReference type="FunFam" id="2.70.70.10:FF:000006">
    <property type="entry name" value="M23 family peptidase"/>
    <property type="match status" value="1"/>
</dbReference>
<dbReference type="HOGENOM" id="CLU_029425_2_0_10"/>
<dbReference type="InterPro" id="IPR016047">
    <property type="entry name" value="M23ase_b-sheet_dom"/>
</dbReference>
<dbReference type="InterPro" id="IPR011055">
    <property type="entry name" value="Dup_hybrid_motif"/>
</dbReference>
<dbReference type="SUPFAM" id="SSF51261">
    <property type="entry name" value="Duplicated hybrid motif"/>
    <property type="match status" value="1"/>
</dbReference>
<dbReference type="EMBL" id="HG934468">
    <property type="protein sequence ID" value="CDN31361.1"/>
    <property type="molecule type" value="Genomic_DNA"/>
</dbReference>
<dbReference type="PANTHER" id="PTHR21666">
    <property type="entry name" value="PEPTIDASE-RELATED"/>
    <property type="match status" value="1"/>
</dbReference>
<evidence type="ECO:0000256" key="1">
    <source>
        <dbReference type="SAM" id="Coils"/>
    </source>
</evidence>
<proteinExistence type="predicted"/>
<keyword evidence="2" id="KW-1133">Transmembrane helix</keyword>
<feature type="domain" description="M23ase beta-sheet core" evidence="3">
    <location>
        <begin position="199"/>
        <end position="293"/>
    </location>
</feature>
<gene>
    <name evidence="4" type="ORF">BN938_1268</name>
</gene>
<dbReference type="OrthoDB" id="9810477at2"/>
<evidence type="ECO:0000313" key="4">
    <source>
        <dbReference type="EMBL" id="CDN31361.1"/>
    </source>
</evidence>
<organism evidence="4 5">
    <name type="scientific">Mucinivorans hirudinis</name>
    <dbReference type="NCBI Taxonomy" id="1433126"/>
    <lineage>
        <taxon>Bacteria</taxon>
        <taxon>Pseudomonadati</taxon>
        <taxon>Bacteroidota</taxon>
        <taxon>Bacteroidia</taxon>
        <taxon>Bacteroidales</taxon>
        <taxon>Rikenellaceae</taxon>
        <taxon>Mucinivorans</taxon>
    </lineage>
</organism>
<dbReference type="Pfam" id="PF01551">
    <property type="entry name" value="Peptidase_M23"/>
    <property type="match status" value="1"/>
</dbReference>
<evidence type="ECO:0000313" key="5">
    <source>
        <dbReference type="Proteomes" id="UP000027616"/>
    </source>
</evidence>
<name>A0A060R7R2_9BACT</name>
<dbReference type="CDD" id="cd12797">
    <property type="entry name" value="M23_peptidase"/>
    <property type="match status" value="1"/>
</dbReference>
<dbReference type="STRING" id="1433126.BN938_1268"/>
<keyword evidence="2" id="KW-0812">Transmembrane</keyword>
<keyword evidence="1" id="KW-0175">Coiled coil</keyword>
<protein>
    <submittedName>
        <fullName evidence="4">M23/M37 family peptidase</fullName>
    </submittedName>
</protein>
<dbReference type="GO" id="GO:0004222">
    <property type="term" value="F:metalloendopeptidase activity"/>
    <property type="evidence" value="ECO:0007669"/>
    <property type="project" value="TreeGrafter"/>
</dbReference>
<dbReference type="Gene3D" id="2.70.70.10">
    <property type="entry name" value="Glucose Permease (Domain IIA)"/>
    <property type="match status" value="1"/>
</dbReference>
<dbReference type="AlphaFoldDB" id="A0A060R7R2"/>
<dbReference type="InterPro" id="IPR050570">
    <property type="entry name" value="Cell_wall_metabolism_enzyme"/>
</dbReference>
<dbReference type="eggNOG" id="COG0739">
    <property type="taxonomic scope" value="Bacteria"/>
</dbReference>
<keyword evidence="5" id="KW-1185">Reference proteome</keyword>
<reference evidence="4 5" key="1">
    <citation type="journal article" date="2015" name="Genome Announc.">
        <title>Complete Genome Sequence of the Novel Leech Symbiont Mucinivorans hirudinis M3T.</title>
        <authorList>
            <person name="Nelson M.C."/>
            <person name="Bomar L."/>
            <person name="Graf J."/>
        </authorList>
    </citation>
    <scope>NUCLEOTIDE SEQUENCE [LARGE SCALE GENOMIC DNA]</scope>
    <source>
        <strain evidence="5">M3</strain>
    </source>
</reference>
<sequence length="319" mass="37137">MQHRRENNILYHYFREKFILPVRMWFYYYTRRLLIIFILAMVANLVFSYFFYTPKMYALRKENNDLVDNYGMLSQKIEQATAELAEIRNRDRNVYRSVFAIDTFTMEGIWQPYPDSKYAHARYGRFAQLMSGNAAQLDALGRQLYAQSLSFDQIELLAMDKDMMAECIPAIFPIDQRRMTNRMGAFGGRYHPVKGYYHLHTGVDIPARQGTPIYATATGTVREADWGSGYGKQVLIDHGFGYRTRYAHLSKIIVRTGQVVKRGEIIGEMGATGVTTGTHLHYEVFFRGKHVNPVSYFSRDMSSEEYRNIIANARETTYE</sequence>
<dbReference type="PATRIC" id="fig|1433126.3.peg.1259"/>
<dbReference type="PANTHER" id="PTHR21666:SF270">
    <property type="entry name" value="MUREIN HYDROLASE ACTIVATOR ENVC"/>
    <property type="match status" value="1"/>
</dbReference>
<feature type="transmembrane region" description="Helical" evidence="2">
    <location>
        <begin position="33"/>
        <end position="52"/>
    </location>
</feature>
<feature type="coiled-coil region" evidence="1">
    <location>
        <begin position="63"/>
        <end position="90"/>
    </location>
</feature>
<accession>A0A060R7R2</accession>
<keyword evidence="2" id="KW-0472">Membrane</keyword>